<feature type="transmembrane region" description="Helical" evidence="5">
    <location>
        <begin position="100"/>
        <end position="119"/>
    </location>
</feature>
<evidence type="ECO:0000256" key="2">
    <source>
        <dbReference type="ARBA" id="ARBA00022692"/>
    </source>
</evidence>
<reference evidence="7" key="1">
    <citation type="journal article" date="2019" name="Int. J. Syst. Evol. Microbiol.">
        <title>The Global Catalogue of Microorganisms (GCM) 10K type strain sequencing project: providing services to taxonomists for standard genome sequencing and annotation.</title>
        <authorList>
            <consortium name="The Broad Institute Genomics Platform"/>
            <consortium name="The Broad Institute Genome Sequencing Center for Infectious Disease"/>
            <person name="Wu L."/>
            <person name="Ma J."/>
        </authorList>
    </citation>
    <scope>NUCLEOTIDE SEQUENCE [LARGE SCALE GENOMIC DNA]</scope>
    <source>
        <strain evidence="7">CCUG 62763</strain>
    </source>
</reference>
<feature type="transmembrane region" description="Helical" evidence="5">
    <location>
        <begin position="207"/>
        <end position="226"/>
    </location>
</feature>
<dbReference type="RefSeq" id="WP_387988260.1">
    <property type="nucleotide sequence ID" value="NZ_JBHSGR010000008.1"/>
</dbReference>
<evidence type="ECO:0008006" key="8">
    <source>
        <dbReference type="Google" id="ProtNLM"/>
    </source>
</evidence>
<sequence length="385" mass="36750">MTVEQPTAGRAVAATRVLFLLTGLLAASWAGRVPAVQERLGLSPGGLAVAVLAVEGGALLGLPLGSALVTRRGSRAGAALGLAGYAPLLSVAAAAPSLPWLAAALAGWAAANSVVDVALNAQGVALERQCRRPVLSGLHAAQGVGLLAGALGATAAAAADVPLGVHLGAATAAGLVAGGPATRLLLRELPAPARPRSAGSRRGLLGLGAVASCAFLVDASATQWVAVHLRADHGAGPGLAAAGLLAVTAALVVGRLPGDRLLLRCRRAAVVRGCGLAVAAGAGLAALAPTAGWALAGWALVGLAVAPLAPVVLGAAPDAPHRGGAGIPAPAAIATVTTVGYLGSATGPPAVGVLAEGVGLSAALVLVVLAGLAAAVLAGTVPARR</sequence>
<feature type="transmembrane region" description="Helical" evidence="5">
    <location>
        <begin position="76"/>
        <end position="94"/>
    </location>
</feature>
<dbReference type="EMBL" id="JBHSGR010000008">
    <property type="protein sequence ID" value="MFC4693537.1"/>
    <property type="molecule type" value="Genomic_DNA"/>
</dbReference>
<comment type="subcellular location">
    <subcellularLocation>
        <location evidence="1">Membrane</location>
        <topology evidence="1">Multi-pass membrane protein</topology>
    </subcellularLocation>
</comment>
<feature type="transmembrane region" description="Helical" evidence="5">
    <location>
        <begin position="269"/>
        <end position="287"/>
    </location>
</feature>
<evidence type="ECO:0000256" key="1">
    <source>
        <dbReference type="ARBA" id="ARBA00004141"/>
    </source>
</evidence>
<evidence type="ECO:0000313" key="7">
    <source>
        <dbReference type="Proteomes" id="UP001596025"/>
    </source>
</evidence>
<feature type="transmembrane region" description="Helical" evidence="5">
    <location>
        <begin position="358"/>
        <end position="381"/>
    </location>
</feature>
<name>A0ABV9LI26_9ACTN</name>
<dbReference type="SUPFAM" id="SSF103473">
    <property type="entry name" value="MFS general substrate transporter"/>
    <property type="match status" value="1"/>
</dbReference>
<organism evidence="6 7">
    <name type="scientific">Geodermatophilus arenarius</name>
    <dbReference type="NCBI Taxonomy" id="1137990"/>
    <lineage>
        <taxon>Bacteria</taxon>
        <taxon>Bacillati</taxon>
        <taxon>Actinomycetota</taxon>
        <taxon>Actinomycetes</taxon>
        <taxon>Geodermatophilales</taxon>
        <taxon>Geodermatophilaceae</taxon>
        <taxon>Geodermatophilus</taxon>
    </lineage>
</organism>
<keyword evidence="4 5" id="KW-0472">Membrane</keyword>
<evidence type="ECO:0000256" key="5">
    <source>
        <dbReference type="SAM" id="Phobius"/>
    </source>
</evidence>
<feature type="transmembrane region" description="Helical" evidence="5">
    <location>
        <begin position="140"/>
        <end position="159"/>
    </location>
</feature>
<evidence type="ECO:0000256" key="4">
    <source>
        <dbReference type="ARBA" id="ARBA00023136"/>
    </source>
</evidence>
<keyword evidence="3 5" id="KW-1133">Transmembrane helix</keyword>
<feature type="transmembrane region" description="Helical" evidence="5">
    <location>
        <begin position="293"/>
        <end position="313"/>
    </location>
</feature>
<accession>A0ABV9LI26</accession>
<dbReference type="Proteomes" id="UP001596025">
    <property type="component" value="Unassembled WGS sequence"/>
</dbReference>
<gene>
    <name evidence="6" type="ORF">ACFO3M_09070</name>
</gene>
<feature type="transmembrane region" description="Helical" evidence="5">
    <location>
        <begin position="165"/>
        <end position="186"/>
    </location>
</feature>
<proteinExistence type="predicted"/>
<keyword evidence="7" id="KW-1185">Reference proteome</keyword>
<dbReference type="InterPro" id="IPR036259">
    <property type="entry name" value="MFS_trans_sf"/>
</dbReference>
<comment type="caution">
    <text evidence="6">The sequence shown here is derived from an EMBL/GenBank/DDBJ whole genome shotgun (WGS) entry which is preliminary data.</text>
</comment>
<dbReference type="InterPro" id="IPR051788">
    <property type="entry name" value="MFS_Transporter"/>
</dbReference>
<keyword evidence="2 5" id="KW-0812">Transmembrane</keyword>
<dbReference type="PANTHER" id="PTHR23514">
    <property type="entry name" value="BYPASS OF STOP CODON PROTEIN 6"/>
    <property type="match status" value="1"/>
</dbReference>
<feature type="transmembrane region" description="Helical" evidence="5">
    <location>
        <begin position="238"/>
        <end position="257"/>
    </location>
</feature>
<dbReference type="Gene3D" id="1.20.1250.20">
    <property type="entry name" value="MFS general substrate transporter like domains"/>
    <property type="match status" value="1"/>
</dbReference>
<protein>
    <recommendedName>
        <fullName evidence="8">Fucose permease</fullName>
    </recommendedName>
</protein>
<evidence type="ECO:0000313" key="6">
    <source>
        <dbReference type="EMBL" id="MFC4693537.1"/>
    </source>
</evidence>
<dbReference type="PANTHER" id="PTHR23514:SF13">
    <property type="entry name" value="INNER MEMBRANE PROTEIN YBJJ"/>
    <property type="match status" value="1"/>
</dbReference>
<evidence type="ECO:0000256" key="3">
    <source>
        <dbReference type="ARBA" id="ARBA00022989"/>
    </source>
</evidence>
<feature type="transmembrane region" description="Helical" evidence="5">
    <location>
        <begin position="46"/>
        <end position="69"/>
    </location>
</feature>
<feature type="transmembrane region" description="Helical" evidence="5">
    <location>
        <begin position="325"/>
        <end position="346"/>
    </location>
</feature>